<keyword evidence="4" id="KW-1185">Reference proteome</keyword>
<name>A0ABM3QPB4_SPIOL</name>
<keyword evidence="2" id="KW-0067">ATP-binding</keyword>
<dbReference type="SUPFAM" id="SSF52540">
    <property type="entry name" value="P-loop containing nucleoside triphosphate hydrolases"/>
    <property type="match status" value="1"/>
</dbReference>
<dbReference type="InterPro" id="IPR002182">
    <property type="entry name" value="NB-ARC"/>
</dbReference>
<dbReference type="PANTHER" id="PTHR33463:SF204">
    <property type="entry name" value="NB-ARC DOMAIN-CONTAINING PROTEIN"/>
    <property type="match status" value="1"/>
</dbReference>
<feature type="domain" description="NB-ARC" evidence="3">
    <location>
        <begin position="159"/>
        <end position="321"/>
    </location>
</feature>
<reference evidence="4" key="1">
    <citation type="journal article" date="2021" name="Nat. Commun.">
        <title>Genomic analyses provide insights into spinach domestication and the genetic basis of agronomic traits.</title>
        <authorList>
            <person name="Cai X."/>
            <person name="Sun X."/>
            <person name="Xu C."/>
            <person name="Sun H."/>
            <person name="Wang X."/>
            <person name="Ge C."/>
            <person name="Zhang Z."/>
            <person name="Wang Q."/>
            <person name="Fei Z."/>
            <person name="Jiao C."/>
            <person name="Wang Q."/>
        </authorList>
    </citation>
    <scope>NUCLEOTIDE SEQUENCE [LARGE SCALE GENOMIC DNA]</scope>
    <source>
        <strain evidence="4">cv. Varoflay</strain>
    </source>
</reference>
<keyword evidence="2" id="KW-0547">Nucleotide-binding</keyword>
<dbReference type="InterPro" id="IPR042197">
    <property type="entry name" value="Apaf_helical"/>
</dbReference>
<reference evidence="5" key="2">
    <citation type="submission" date="2025-08" db="UniProtKB">
        <authorList>
            <consortium name="RefSeq"/>
        </authorList>
    </citation>
    <scope>IDENTIFICATION</scope>
    <source>
        <tissue evidence="5">Leaf</tissue>
    </source>
</reference>
<dbReference type="RefSeq" id="XP_056685199.1">
    <property type="nucleotide sequence ID" value="XM_056829221.1"/>
</dbReference>
<dbReference type="Pfam" id="PF00931">
    <property type="entry name" value="NB-ARC"/>
    <property type="match status" value="1"/>
</dbReference>
<keyword evidence="1" id="KW-0611">Plant defense</keyword>
<accession>A0ABM3QPB4</accession>
<dbReference type="InterPro" id="IPR050905">
    <property type="entry name" value="Plant_NBS-LRR"/>
</dbReference>
<organism evidence="4 5">
    <name type="scientific">Spinacia oleracea</name>
    <name type="common">Spinach</name>
    <dbReference type="NCBI Taxonomy" id="3562"/>
    <lineage>
        <taxon>Eukaryota</taxon>
        <taxon>Viridiplantae</taxon>
        <taxon>Streptophyta</taxon>
        <taxon>Embryophyta</taxon>
        <taxon>Tracheophyta</taxon>
        <taxon>Spermatophyta</taxon>
        <taxon>Magnoliopsida</taxon>
        <taxon>eudicotyledons</taxon>
        <taxon>Gunneridae</taxon>
        <taxon>Pentapetalae</taxon>
        <taxon>Caryophyllales</taxon>
        <taxon>Chenopodiaceae</taxon>
        <taxon>Chenopodioideae</taxon>
        <taxon>Anserineae</taxon>
        <taxon>Spinacia</taxon>
    </lineage>
</organism>
<evidence type="ECO:0000313" key="4">
    <source>
        <dbReference type="Proteomes" id="UP000813463"/>
    </source>
</evidence>
<sequence length="375" mass="41593">MNSFPVLLDTVSFLDILIKAESFVDGKRILEGKADYLRAKIEDVEGALFSASIQHGKKRKRDEDLFFWATKGRELVQVARSLLGHDGPEKKRKVEEQSISYLQACAKLVKFHKLMKTLSDHEEEVDVLLSCPISDEQGPGRGNFIPVRELFGHVASDSLEQLLALLRGVEIGRIAIHGEIGIGKTFLMKHLHNSVLKWEERFDCVIWVTCPHQFSIEGVQDAIAAAVKCELCSDDDVNKRAEILSDTLSGLGSFVLFLDDVPESQFCPVEIGILVPAEGSKSKLVLTTRSALVSEKLGCFRKVHLDRLSDEEACELLLNEAGISGRSASLLKGIPNLLAKKCCGVPLMITDIATRMCGIDDIREWRNALFEFGKS</sequence>
<protein>
    <submittedName>
        <fullName evidence="5">Probable disease resistance protein At5g43730</fullName>
    </submittedName>
</protein>
<gene>
    <name evidence="5" type="primary">LOC110785629</name>
</gene>
<dbReference type="InterPro" id="IPR027417">
    <property type="entry name" value="P-loop_NTPase"/>
</dbReference>
<evidence type="ECO:0000259" key="3">
    <source>
        <dbReference type="Pfam" id="PF00931"/>
    </source>
</evidence>
<dbReference type="Gene3D" id="3.40.50.300">
    <property type="entry name" value="P-loop containing nucleotide triphosphate hydrolases"/>
    <property type="match status" value="1"/>
</dbReference>
<proteinExistence type="predicted"/>
<dbReference type="GeneID" id="110785629"/>
<dbReference type="Gene3D" id="1.10.8.430">
    <property type="entry name" value="Helical domain of apoptotic protease-activating factors"/>
    <property type="match status" value="1"/>
</dbReference>
<evidence type="ECO:0000256" key="1">
    <source>
        <dbReference type="ARBA" id="ARBA00022821"/>
    </source>
</evidence>
<dbReference type="PANTHER" id="PTHR33463">
    <property type="entry name" value="NB-ARC DOMAIN-CONTAINING PROTEIN-RELATED"/>
    <property type="match status" value="1"/>
</dbReference>
<evidence type="ECO:0000313" key="5">
    <source>
        <dbReference type="RefSeq" id="XP_056685199.1"/>
    </source>
</evidence>
<evidence type="ECO:0000256" key="2">
    <source>
        <dbReference type="ARBA" id="ARBA00022840"/>
    </source>
</evidence>
<dbReference type="Proteomes" id="UP000813463">
    <property type="component" value="Chromosome 1"/>
</dbReference>